<proteinExistence type="predicted"/>
<reference evidence="2 3" key="1">
    <citation type="submission" date="2016-03" db="EMBL/GenBank/DDBJ databases">
        <title>Choanephora cucurbitarum.</title>
        <authorList>
            <person name="Min B."/>
            <person name="Park H."/>
            <person name="Park J.-H."/>
            <person name="Shin H.-D."/>
            <person name="Choi I.-G."/>
        </authorList>
    </citation>
    <scope>NUCLEOTIDE SEQUENCE [LARGE SCALE GENOMIC DNA]</scope>
    <source>
        <strain evidence="2 3">KUS-F28377</strain>
    </source>
</reference>
<evidence type="ECO:0000313" key="2">
    <source>
        <dbReference type="EMBL" id="OBZ87291.1"/>
    </source>
</evidence>
<evidence type="ECO:0000313" key="3">
    <source>
        <dbReference type="Proteomes" id="UP000093000"/>
    </source>
</evidence>
<evidence type="ECO:0000256" key="1">
    <source>
        <dbReference type="SAM" id="MobiDB-lite"/>
    </source>
</evidence>
<comment type="caution">
    <text evidence="2">The sequence shown here is derived from an EMBL/GenBank/DDBJ whole genome shotgun (WGS) entry which is preliminary data.</text>
</comment>
<keyword evidence="3" id="KW-1185">Reference proteome</keyword>
<dbReference type="EMBL" id="LUGH01000232">
    <property type="protein sequence ID" value="OBZ87291.1"/>
    <property type="molecule type" value="Genomic_DNA"/>
</dbReference>
<accession>A0A1C7NDY2</accession>
<dbReference type="InParanoid" id="A0A1C7NDY2"/>
<dbReference type="AlphaFoldDB" id="A0A1C7NDY2"/>
<dbReference type="Proteomes" id="UP000093000">
    <property type="component" value="Unassembled WGS sequence"/>
</dbReference>
<feature type="region of interest" description="Disordered" evidence="1">
    <location>
        <begin position="77"/>
        <end position="96"/>
    </location>
</feature>
<name>A0A1C7NDY2_9FUNG</name>
<sequence length="96" mass="10923">MWKRERMMVDVVSVAHQSSHPPPLQNRTNYPLGDIQDTIDNFYAGHEFSALGELINPKKRPLSLENTITITTIKKQKVPNQPSNPPTVILIHQQDP</sequence>
<gene>
    <name evidence="2" type="ORF">A0J61_04652</name>
</gene>
<protein>
    <submittedName>
        <fullName evidence="2">Uncharacterized protein</fullName>
    </submittedName>
</protein>
<organism evidence="2 3">
    <name type="scientific">Choanephora cucurbitarum</name>
    <dbReference type="NCBI Taxonomy" id="101091"/>
    <lineage>
        <taxon>Eukaryota</taxon>
        <taxon>Fungi</taxon>
        <taxon>Fungi incertae sedis</taxon>
        <taxon>Mucoromycota</taxon>
        <taxon>Mucoromycotina</taxon>
        <taxon>Mucoromycetes</taxon>
        <taxon>Mucorales</taxon>
        <taxon>Mucorineae</taxon>
        <taxon>Choanephoraceae</taxon>
        <taxon>Choanephoroideae</taxon>
        <taxon>Choanephora</taxon>
    </lineage>
</organism>